<organism evidence="1 2">
    <name type="scientific">Ramazzottius varieornatus</name>
    <name type="common">Water bear</name>
    <name type="synonym">Tardigrade</name>
    <dbReference type="NCBI Taxonomy" id="947166"/>
    <lineage>
        <taxon>Eukaryota</taxon>
        <taxon>Metazoa</taxon>
        <taxon>Ecdysozoa</taxon>
        <taxon>Tardigrada</taxon>
        <taxon>Eutardigrada</taxon>
        <taxon>Parachela</taxon>
        <taxon>Hypsibioidea</taxon>
        <taxon>Ramazzottiidae</taxon>
        <taxon>Ramazzottius</taxon>
    </lineage>
</organism>
<dbReference type="AlphaFoldDB" id="A0A1D1VNT9"/>
<sequence>MHIVEKDRYGWQKSIPTEATTSLCILWRIQAFSAFQHAQQGLIHREKDQRLAFDASAFVLSFSSFASHTHIKGEFIISLRAAFRLPPCGKDLRRRIDGHVAASADGLESSTAVPFSKPIHYRAFLLHG</sequence>
<evidence type="ECO:0000313" key="2">
    <source>
        <dbReference type="Proteomes" id="UP000186922"/>
    </source>
</evidence>
<accession>A0A1D1VNT9</accession>
<evidence type="ECO:0000313" key="1">
    <source>
        <dbReference type="EMBL" id="GAV00604.1"/>
    </source>
</evidence>
<proteinExistence type="predicted"/>
<comment type="caution">
    <text evidence="1">The sequence shown here is derived from an EMBL/GenBank/DDBJ whole genome shotgun (WGS) entry which is preliminary data.</text>
</comment>
<gene>
    <name evidence="1" type="primary">RvY_11430-1</name>
    <name evidence="1" type="synonym">RvY_11430.1</name>
    <name evidence="1" type="ORF">RvY_11430</name>
</gene>
<dbReference type="EMBL" id="BDGG01000006">
    <property type="protein sequence ID" value="GAV00604.1"/>
    <property type="molecule type" value="Genomic_DNA"/>
</dbReference>
<reference evidence="1 2" key="1">
    <citation type="journal article" date="2016" name="Nat. Commun.">
        <title>Extremotolerant tardigrade genome and improved radiotolerance of human cultured cells by tardigrade-unique protein.</title>
        <authorList>
            <person name="Hashimoto T."/>
            <person name="Horikawa D.D."/>
            <person name="Saito Y."/>
            <person name="Kuwahara H."/>
            <person name="Kozuka-Hata H."/>
            <person name="Shin-I T."/>
            <person name="Minakuchi Y."/>
            <person name="Ohishi K."/>
            <person name="Motoyama A."/>
            <person name="Aizu T."/>
            <person name="Enomoto A."/>
            <person name="Kondo K."/>
            <person name="Tanaka S."/>
            <person name="Hara Y."/>
            <person name="Koshikawa S."/>
            <person name="Sagara H."/>
            <person name="Miura T."/>
            <person name="Yokobori S."/>
            <person name="Miyagawa K."/>
            <person name="Suzuki Y."/>
            <person name="Kubo T."/>
            <person name="Oyama M."/>
            <person name="Kohara Y."/>
            <person name="Fujiyama A."/>
            <person name="Arakawa K."/>
            <person name="Katayama T."/>
            <person name="Toyoda A."/>
            <person name="Kunieda T."/>
        </authorList>
    </citation>
    <scope>NUCLEOTIDE SEQUENCE [LARGE SCALE GENOMIC DNA]</scope>
    <source>
        <strain evidence="1 2">YOKOZUNA-1</strain>
    </source>
</reference>
<name>A0A1D1VNT9_RAMVA</name>
<keyword evidence="2" id="KW-1185">Reference proteome</keyword>
<dbReference type="Proteomes" id="UP000186922">
    <property type="component" value="Unassembled WGS sequence"/>
</dbReference>
<protein>
    <submittedName>
        <fullName evidence="1">Uncharacterized protein</fullName>
    </submittedName>
</protein>